<dbReference type="PIRSF" id="PIRSF015855">
    <property type="entry name" value="TypeIII_Mtase_mKpnI"/>
    <property type="match status" value="1"/>
</dbReference>
<dbReference type="InterPro" id="IPR002941">
    <property type="entry name" value="DNA_methylase_N4/N6"/>
</dbReference>
<dbReference type="InterPro" id="IPR002052">
    <property type="entry name" value="DNA_methylase_N6_adenine_CS"/>
</dbReference>
<evidence type="ECO:0000256" key="6">
    <source>
        <dbReference type="ARBA" id="ARBA00047942"/>
    </source>
</evidence>
<keyword evidence="5" id="KW-0949">S-adenosyl-L-methionine</keyword>
<evidence type="ECO:0000256" key="2">
    <source>
        <dbReference type="ARBA" id="ARBA00011900"/>
    </source>
</evidence>
<keyword evidence="4" id="KW-0808">Transferase</keyword>
<dbReference type="RefSeq" id="WP_077418050.1">
    <property type="nucleotide sequence ID" value="NZ_MLHJ01000128.1"/>
</dbReference>
<proteinExistence type="inferred from homology"/>
<dbReference type="Proteomes" id="UP000189433">
    <property type="component" value="Unassembled WGS sequence"/>
</dbReference>
<dbReference type="SUPFAM" id="SSF53335">
    <property type="entry name" value="S-adenosyl-L-methionine-dependent methyltransferases"/>
    <property type="match status" value="1"/>
</dbReference>
<comment type="similarity">
    <text evidence="1">Belongs to the N(4)/N(6)-methyltransferase family.</text>
</comment>
<dbReference type="PRINTS" id="PR00506">
    <property type="entry name" value="D21N6MTFRASE"/>
</dbReference>
<gene>
    <name evidence="9" type="ORF">BKK50_10870</name>
</gene>
<comment type="catalytic activity">
    <reaction evidence="6">
        <text>a 2'-deoxyadenosine in DNA + S-adenosyl-L-methionine = an N(6)-methyl-2'-deoxyadenosine in DNA + S-adenosyl-L-homocysteine + H(+)</text>
        <dbReference type="Rhea" id="RHEA:15197"/>
        <dbReference type="Rhea" id="RHEA-COMP:12418"/>
        <dbReference type="Rhea" id="RHEA-COMP:12419"/>
        <dbReference type="ChEBI" id="CHEBI:15378"/>
        <dbReference type="ChEBI" id="CHEBI:57856"/>
        <dbReference type="ChEBI" id="CHEBI:59789"/>
        <dbReference type="ChEBI" id="CHEBI:90615"/>
        <dbReference type="ChEBI" id="CHEBI:90616"/>
        <dbReference type="EC" id="2.1.1.72"/>
    </reaction>
</comment>
<keyword evidence="3" id="KW-0489">Methyltransferase</keyword>
<dbReference type="PROSITE" id="PS00092">
    <property type="entry name" value="N6_MTASE"/>
    <property type="match status" value="1"/>
</dbReference>
<dbReference type="Gene3D" id="3.40.50.150">
    <property type="entry name" value="Vaccinia Virus protein VP39"/>
    <property type="match status" value="1"/>
</dbReference>
<protein>
    <recommendedName>
        <fullName evidence="2">site-specific DNA-methyltransferase (adenine-specific)</fullName>
        <ecNumber evidence="2">2.1.1.72</ecNumber>
    </recommendedName>
</protein>
<comment type="caution">
    <text evidence="9">The sequence shown here is derived from an EMBL/GenBank/DDBJ whole genome shotgun (WGS) entry which is preliminary data.</text>
</comment>
<accession>A0A1V3IFY7</accession>
<sequence>MIAETLFSKEGVSANSKQLAQLQALFPNCFDKNGKFLLEKFQTEIVEKTEISHEFYEMNWLGKSYAKLLRNLPPETLLCEDKTHNAKPENVNSQNLLIQGDNLEVLKHLKNAYKGSVKMIYIDPPYNTGSDGFVYQDDRKFTPEQLSELAHISLDEAERILKFTAKGANSHSAWLTFMYPRLYIARDLLKEDGVIFISIDDNEVAQLKLLCDEVFGEGNFVAEIIVDGTPKNDPYIVSTSHEYILVYTKDKDKAEQADFGFSNPIYSEIMDIFDKNGKDYKKTEDDLKKFYKVNKLSQDNLANYKFVDEFGVYRTSPLDDPQNSGMKDLRVNPRTGNYCKVPSRGWSCMLETWNEWVSHNLIEFPDNDDLLPNKKTYITRDRKDILRSYIKMQTRKATNNLKTLFGTSITPFANPKPVALLKDLILNANAKNDLYLDFFAGSGSFAEAIFEANITDNGNRKFILIQLNEKIEIKGTGKAKKIAKAAYDFINHHLKENNPTIFHLTKERIIRNRVQIVLNYPDLDLGFKVYQTTTNFRQHSDEEFSLEQATLPFVENLTESQYHSLLTTWALNDGALLTDPILDIKLGNYTAHLCDKRLYLLQTGFTSEDLLAFIQKLDNDNNFNPNRVIVFGENMPSHLQQELNQAINTYNNKKNIALSLIIRN</sequence>
<dbReference type="EMBL" id="MLHJ01000128">
    <property type="protein sequence ID" value="OOF39199.1"/>
    <property type="molecule type" value="Genomic_DNA"/>
</dbReference>
<dbReference type="GO" id="GO:0009007">
    <property type="term" value="F:site-specific DNA-methyltransferase (adenine-specific) activity"/>
    <property type="evidence" value="ECO:0007669"/>
    <property type="project" value="UniProtKB-EC"/>
</dbReference>
<evidence type="ECO:0000256" key="5">
    <source>
        <dbReference type="ARBA" id="ARBA00022691"/>
    </source>
</evidence>
<organism evidence="9 10">
    <name type="scientific">Rodentibacter rarus</name>
    <dbReference type="NCBI Taxonomy" id="1908260"/>
    <lineage>
        <taxon>Bacteria</taxon>
        <taxon>Pseudomonadati</taxon>
        <taxon>Pseudomonadota</taxon>
        <taxon>Gammaproteobacteria</taxon>
        <taxon>Pasteurellales</taxon>
        <taxon>Pasteurellaceae</taxon>
        <taxon>Rodentibacter</taxon>
    </lineage>
</organism>
<dbReference type="EC" id="2.1.1.72" evidence="2"/>
<evidence type="ECO:0000313" key="10">
    <source>
        <dbReference type="Proteomes" id="UP000189433"/>
    </source>
</evidence>
<feature type="domain" description="DNA methylase N-4/N-6" evidence="7">
    <location>
        <begin position="117"/>
        <end position="470"/>
    </location>
</feature>
<dbReference type="Pfam" id="PF01555">
    <property type="entry name" value="N6_N4_Mtase"/>
    <property type="match status" value="1"/>
</dbReference>
<dbReference type="InterPro" id="IPR002295">
    <property type="entry name" value="N4/N6-MTase_EcoPI_Mod-like"/>
</dbReference>
<evidence type="ECO:0000259" key="8">
    <source>
        <dbReference type="Pfam" id="PF18273"/>
    </source>
</evidence>
<dbReference type="GO" id="GO:0032259">
    <property type="term" value="P:methylation"/>
    <property type="evidence" value="ECO:0007669"/>
    <property type="project" value="UniProtKB-KW"/>
</dbReference>
<dbReference type="OrthoDB" id="9816043at2"/>
<feature type="domain" description="Type III R-M EcoP15I C-terminal" evidence="8">
    <location>
        <begin position="561"/>
        <end position="656"/>
    </location>
</feature>
<evidence type="ECO:0000256" key="4">
    <source>
        <dbReference type="ARBA" id="ARBA00022679"/>
    </source>
</evidence>
<dbReference type="STRING" id="1908260.BKK50_10870"/>
<dbReference type="GO" id="GO:0008170">
    <property type="term" value="F:N-methyltransferase activity"/>
    <property type="evidence" value="ECO:0007669"/>
    <property type="project" value="InterPro"/>
</dbReference>
<evidence type="ECO:0000313" key="9">
    <source>
        <dbReference type="EMBL" id="OOF39199.1"/>
    </source>
</evidence>
<dbReference type="AlphaFoldDB" id="A0A1V3IFY7"/>
<reference evidence="9 10" key="1">
    <citation type="submission" date="2016-10" db="EMBL/GenBank/DDBJ databases">
        <title>Rodentibacter gen. nov. and new species.</title>
        <authorList>
            <person name="Christensen H."/>
        </authorList>
    </citation>
    <scope>NUCLEOTIDE SEQUENCE [LARGE SCALE GENOMIC DNA]</scope>
    <source>
        <strain evidence="9 10">CCUG17206</strain>
    </source>
</reference>
<keyword evidence="10" id="KW-1185">Reference proteome</keyword>
<dbReference type="InterPro" id="IPR029063">
    <property type="entry name" value="SAM-dependent_MTases_sf"/>
</dbReference>
<dbReference type="Pfam" id="PF18273">
    <property type="entry name" value="T3RM_EcoP15I_C"/>
    <property type="match status" value="1"/>
</dbReference>
<evidence type="ECO:0000259" key="7">
    <source>
        <dbReference type="Pfam" id="PF01555"/>
    </source>
</evidence>
<dbReference type="GO" id="GO:0003677">
    <property type="term" value="F:DNA binding"/>
    <property type="evidence" value="ECO:0007669"/>
    <property type="project" value="InterPro"/>
</dbReference>
<dbReference type="InterPro" id="IPR041405">
    <property type="entry name" value="T3RM_EcoP15I_C"/>
</dbReference>
<evidence type="ECO:0000256" key="1">
    <source>
        <dbReference type="ARBA" id="ARBA00006594"/>
    </source>
</evidence>
<evidence type="ECO:0000256" key="3">
    <source>
        <dbReference type="ARBA" id="ARBA00022603"/>
    </source>
</evidence>
<name>A0A1V3IFY7_9PAST</name>